<protein>
    <recommendedName>
        <fullName evidence="5">WD40 domain-containing protein</fullName>
    </recommendedName>
</protein>
<keyword evidence="2" id="KW-0732">Signal</keyword>
<evidence type="ECO:0000313" key="3">
    <source>
        <dbReference type="EMBL" id="QKM65988.1"/>
    </source>
</evidence>
<dbReference type="Gene3D" id="2.120.10.30">
    <property type="entry name" value="TolB, C-terminal domain"/>
    <property type="match status" value="1"/>
</dbReference>
<keyword evidence="4" id="KW-1185">Reference proteome</keyword>
<evidence type="ECO:0000256" key="1">
    <source>
        <dbReference type="ARBA" id="ARBA00009820"/>
    </source>
</evidence>
<evidence type="ECO:0008006" key="5">
    <source>
        <dbReference type="Google" id="ProtNLM"/>
    </source>
</evidence>
<dbReference type="EMBL" id="CP029159">
    <property type="protein sequence ID" value="QKM65988.1"/>
    <property type="molecule type" value="Genomic_DNA"/>
</dbReference>
<name>A0A7G3U7N8_STRT9</name>
<dbReference type="RefSeq" id="WP_078901993.1">
    <property type="nucleotide sequence ID" value="NZ_CP029159.1"/>
</dbReference>
<reference evidence="3 4" key="1">
    <citation type="journal article" date="2012" name="J. Bacteriol.">
        <title>Draft genome of Streptomyces tsukubaensis NRRL 18488, the producer of the clinically important immunosuppressant tacrolimus (FK506).</title>
        <authorList>
            <person name="Barreiro C."/>
            <person name="Prieto C."/>
            <person name="Sola-Landa A."/>
            <person name="Solera E."/>
            <person name="Martinez-Castro M."/>
            <person name="Perez-Redondo R."/>
            <person name="Garcia-Estrada C."/>
            <person name="Aparicio J.F."/>
            <person name="Fernandez-Martinez L.T."/>
            <person name="Santos-Aberturas J."/>
            <person name="Salehi-Najafabadi Z."/>
            <person name="Rodriguez-Garcia A."/>
            <person name="Tauch A."/>
            <person name="Martin J.F."/>
        </authorList>
    </citation>
    <scope>NUCLEOTIDE SEQUENCE [LARGE SCALE GENOMIC DNA]</scope>
    <source>
        <strain evidence="4">DSM 42081 / NBRC 108919 / NRRL 18488 / 9993</strain>
    </source>
</reference>
<organism evidence="3 4">
    <name type="scientific">Streptomyces tsukubensis (strain DSM 42081 / NBRC 108919 / NRRL 18488 / 9993)</name>
    <dbReference type="NCBI Taxonomy" id="1114943"/>
    <lineage>
        <taxon>Bacteria</taxon>
        <taxon>Bacillati</taxon>
        <taxon>Actinomycetota</taxon>
        <taxon>Actinomycetes</taxon>
        <taxon>Kitasatosporales</taxon>
        <taxon>Streptomycetaceae</taxon>
        <taxon>Streptomyces</taxon>
    </lineage>
</organism>
<dbReference type="PANTHER" id="PTHR36842:SF1">
    <property type="entry name" value="PROTEIN TOLB"/>
    <property type="match status" value="1"/>
</dbReference>
<dbReference type="Pfam" id="PF07676">
    <property type="entry name" value="PD40"/>
    <property type="match status" value="1"/>
</dbReference>
<sequence>MRRILRAVTAAAGACLLAALLPMGTATATPGGGGVTERISVAADGTQGDGPSFVSVISRNGRYVAFMSQARNLLPGPVAPVGWHGTYLRDRHTGTVELVTSQGHPADVHDFSASGNLMVITAHGGLHVRNLSTGHTQRVDVDLGEFTGGSPLFPRISGSGRYVVFVTYRPQGSTAAEAARVYVRDLQTGTTQWVSHPNTSTATYYAGAPAISDDGQRIAYTSFRYLPEGTSRGNVHLLDRNTGERQTVDVSENGPTPERRLGGLSLSADGNLVLFNLFDGSPVTADDQYSRSFIRDLTTGTTRPIPASGPQTGASDGSLSADGRFALYMVGFPGSPGPWQLHIRNLETGEVQNVSTAMDGGPASAHASPGRVSMTGDGRTVAFVTGAANLVPGDTNATTDVFVRTLPPAPLNPR</sequence>
<comment type="similarity">
    <text evidence="1">Belongs to the TolB family.</text>
</comment>
<evidence type="ECO:0000256" key="2">
    <source>
        <dbReference type="SAM" id="SignalP"/>
    </source>
</evidence>
<dbReference type="SUPFAM" id="SSF82171">
    <property type="entry name" value="DPP6 N-terminal domain-like"/>
    <property type="match status" value="1"/>
</dbReference>
<feature type="chain" id="PRO_5028916208" description="WD40 domain-containing protein" evidence="2">
    <location>
        <begin position="29"/>
        <end position="414"/>
    </location>
</feature>
<evidence type="ECO:0000313" key="4">
    <source>
        <dbReference type="Proteomes" id="UP000005940"/>
    </source>
</evidence>
<accession>A0A7G3U7N8</accession>
<gene>
    <name evidence="3" type="ORF">STSU_001245</name>
</gene>
<dbReference type="Proteomes" id="UP000005940">
    <property type="component" value="Chromosome"/>
</dbReference>
<dbReference type="AlphaFoldDB" id="A0A7G3U7N8"/>
<feature type="signal peptide" evidence="2">
    <location>
        <begin position="1"/>
        <end position="28"/>
    </location>
</feature>
<dbReference type="InterPro" id="IPR011042">
    <property type="entry name" value="6-blade_b-propeller_TolB-like"/>
</dbReference>
<dbReference type="PANTHER" id="PTHR36842">
    <property type="entry name" value="PROTEIN TOLB HOMOLOG"/>
    <property type="match status" value="1"/>
</dbReference>
<dbReference type="InterPro" id="IPR011659">
    <property type="entry name" value="WD40"/>
</dbReference>
<proteinExistence type="inferred from homology"/>